<dbReference type="InterPro" id="IPR048254">
    <property type="entry name" value="CDP_ALCOHOL_P_TRANSF_CS"/>
</dbReference>
<dbReference type="KEGG" id="mthr:MSTHT_2027"/>
<feature type="transmembrane region" description="Helical" evidence="3">
    <location>
        <begin position="114"/>
        <end position="132"/>
    </location>
</feature>
<dbReference type="InterPro" id="IPR000462">
    <property type="entry name" value="CDP-OH_P_trans"/>
</dbReference>
<sequence length="203" mass="22426">MTFNTLRPFVSKVIEPLAEFFVRYEVSPNTVSIASLICAFFAGLSFYYSPGSREFVLLAGFLVIFNSIFDALDGVIARKANRATPRGDFLDHVIDRYSDVFIICSIFFADYVPWQVGVAAIVGVQLTSYLGTQAQALNLGRYYGGIMGRADRLVVVILAAFGNFAFSSPIAGFPILGWAVILIAVTSHITAIQRILYIWKKLD</sequence>
<feature type="transmembrane region" description="Helical" evidence="3">
    <location>
        <begin position="153"/>
        <end position="172"/>
    </location>
</feature>
<evidence type="ECO:0000256" key="1">
    <source>
        <dbReference type="ARBA" id="ARBA00022679"/>
    </source>
</evidence>
<keyword evidence="3" id="KW-1133">Transmembrane helix</keyword>
<dbReference type="OrthoDB" id="9904at2157"/>
<dbReference type="STRING" id="523844.MSTHT_2027"/>
<gene>
    <name evidence="4" type="ORF">MSTHT_2027</name>
</gene>
<dbReference type="GO" id="GO:0016020">
    <property type="term" value="C:membrane"/>
    <property type="evidence" value="ECO:0007669"/>
    <property type="project" value="InterPro"/>
</dbReference>
<feature type="transmembrane region" description="Helical" evidence="3">
    <location>
        <begin position="55"/>
        <end position="77"/>
    </location>
</feature>
<keyword evidence="3" id="KW-0472">Membrane</keyword>
<evidence type="ECO:0000256" key="2">
    <source>
        <dbReference type="RuleBase" id="RU003750"/>
    </source>
</evidence>
<dbReference type="EC" id="2.7.8.5" evidence="4"/>
<dbReference type="RefSeq" id="WP_048167776.1">
    <property type="nucleotide sequence ID" value="NZ_CP009501.1"/>
</dbReference>
<dbReference type="InterPro" id="IPR043130">
    <property type="entry name" value="CDP-OH_PTrfase_TM_dom"/>
</dbReference>
<organism evidence="4 5">
    <name type="scientific">Methanosarcina thermophila (strain ATCC 43570 / DSM 1825 / OCM 12 / VKM B-1830 / TM-1)</name>
    <dbReference type="NCBI Taxonomy" id="523844"/>
    <lineage>
        <taxon>Archaea</taxon>
        <taxon>Methanobacteriati</taxon>
        <taxon>Methanobacteriota</taxon>
        <taxon>Stenosarchaea group</taxon>
        <taxon>Methanomicrobia</taxon>
        <taxon>Methanosarcinales</taxon>
        <taxon>Methanosarcinaceae</taxon>
        <taxon>Methanosarcina</taxon>
    </lineage>
</organism>
<proteinExistence type="inferred from homology"/>
<dbReference type="Pfam" id="PF01066">
    <property type="entry name" value="CDP-OH_P_transf"/>
    <property type="match status" value="1"/>
</dbReference>
<dbReference type="AlphaFoldDB" id="A0A0E3KZ74"/>
<dbReference type="GeneID" id="41602589"/>
<comment type="similarity">
    <text evidence="2">Belongs to the CDP-alcohol phosphatidyltransferase class-I family.</text>
</comment>
<dbReference type="PROSITE" id="PS00379">
    <property type="entry name" value="CDP_ALCOHOL_P_TRANSF"/>
    <property type="match status" value="1"/>
</dbReference>
<dbReference type="GO" id="GO:0008444">
    <property type="term" value="F:CDP-diacylglycerol-glycerol-3-phosphate 3-phosphatidyltransferase activity"/>
    <property type="evidence" value="ECO:0007669"/>
    <property type="project" value="UniProtKB-EC"/>
</dbReference>
<dbReference type="Proteomes" id="UP000066529">
    <property type="component" value="Chromosome"/>
</dbReference>
<name>A0A0E3KZ74_METTT</name>
<reference evidence="4 5" key="1">
    <citation type="submission" date="2014-07" db="EMBL/GenBank/DDBJ databases">
        <title>Methanogenic archaea and the global carbon cycle.</title>
        <authorList>
            <person name="Henriksen J.R."/>
            <person name="Luke J."/>
            <person name="Reinhart S."/>
            <person name="Benedict M.N."/>
            <person name="Youngblut N.D."/>
            <person name="Metcalf M.E."/>
            <person name="Whitaker R.J."/>
            <person name="Metcalf W.W."/>
        </authorList>
    </citation>
    <scope>NUCLEOTIDE SEQUENCE [LARGE SCALE GENOMIC DNA]</scope>
    <source>
        <strain evidence="5">ATCC 43570 / DSM 1825 / OCM 12 / VKM B-1830 / TM-1</strain>
    </source>
</reference>
<dbReference type="EMBL" id="CP009501">
    <property type="protein sequence ID" value="AKB13785.1"/>
    <property type="molecule type" value="Genomic_DNA"/>
</dbReference>
<feature type="transmembrane region" description="Helical" evidence="3">
    <location>
        <begin position="178"/>
        <end position="199"/>
    </location>
</feature>
<dbReference type="PATRIC" id="fig|523844.20.peg.2500"/>
<evidence type="ECO:0000256" key="3">
    <source>
        <dbReference type="SAM" id="Phobius"/>
    </source>
</evidence>
<keyword evidence="3" id="KW-0812">Transmembrane</keyword>
<dbReference type="HOGENOM" id="CLU_080384_1_2_2"/>
<dbReference type="GO" id="GO:0008654">
    <property type="term" value="P:phospholipid biosynthetic process"/>
    <property type="evidence" value="ECO:0007669"/>
    <property type="project" value="InterPro"/>
</dbReference>
<accession>A0A0E3KZ74</accession>
<evidence type="ECO:0000313" key="4">
    <source>
        <dbReference type="EMBL" id="AKB13785.1"/>
    </source>
</evidence>
<evidence type="ECO:0000313" key="5">
    <source>
        <dbReference type="Proteomes" id="UP000066529"/>
    </source>
</evidence>
<dbReference type="Gene3D" id="1.20.120.1760">
    <property type="match status" value="1"/>
</dbReference>
<keyword evidence="1 2" id="KW-0808">Transferase</keyword>
<protein>
    <submittedName>
        <fullName evidence="4">CDP-diacylglycerol--glycerol-3-phosphate 3-phosphatidyltransferase</fullName>
        <ecNumber evidence="4">2.7.8.5</ecNumber>
    </submittedName>
</protein>
<feature type="transmembrane region" description="Helical" evidence="3">
    <location>
        <begin position="31"/>
        <end position="49"/>
    </location>
</feature>